<dbReference type="SUPFAM" id="SSF63829">
    <property type="entry name" value="Calcium-dependent phosphotriesterase"/>
    <property type="match status" value="1"/>
</dbReference>
<dbReference type="Gene3D" id="2.130.10.10">
    <property type="entry name" value="YVTN repeat-like/Quinoprotein amine dehydrogenase"/>
    <property type="match status" value="1"/>
</dbReference>
<keyword evidence="1" id="KW-0614">Plasmid</keyword>
<evidence type="ECO:0000313" key="2">
    <source>
        <dbReference type="Proteomes" id="UP000830401"/>
    </source>
</evidence>
<dbReference type="Proteomes" id="UP000830401">
    <property type="component" value="Plasmid unnamed4"/>
</dbReference>
<sequence>MKSALSLLLFTLTLSLLLAGNPTRLLAGGPVRYRVAGQEKAVALLMAGKATYLVTEQTVWRRRGRQFVPVYRSTAPIHCALLTDTTLWLGTQQGLLQVSTHSGQARPLTPAGPSVAAPITALLQDATGAVWVGVAGYGVYQQVQGAWQAQLRIPTLNAGLATVDSAVWIATNIGLYQWHKQQWTRYNEEGVANHEIPDNIVEKLLPDGSGNMWVLMSEGISLFAKPSAAGDAPLSTVKYLGRPGNEVYSVAYLPGQGYLFATTLGLLLLPAELPSPGHSSAPAAPDQVQSWSALVPVALPGSTTAPDLLHVDARHRVWVLQPGQVSVWRRKGFPAAAQPAGVTRR</sequence>
<geneLocation type="plasmid" evidence="1 2">
    <name>unnamed4</name>
</geneLocation>
<reference evidence="1" key="1">
    <citation type="submission" date="2022-04" db="EMBL/GenBank/DDBJ databases">
        <title>Hymenobacter sp. isolated from the air.</title>
        <authorList>
            <person name="Won M."/>
            <person name="Lee C.-M."/>
            <person name="Woen H.-Y."/>
            <person name="Kwon S.-W."/>
        </authorList>
    </citation>
    <scope>NUCLEOTIDE SEQUENCE</scope>
    <source>
        <strain evidence="1">5420S-77</strain>
        <plasmid evidence="1">unnamed4</plasmid>
    </source>
</reference>
<dbReference type="EMBL" id="CP095065">
    <property type="protein sequence ID" value="UOQ69399.1"/>
    <property type="molecule type" value="Genomic_DNA"/>
</dbReference>
<keyword evidence="2" id="KW-1185">Reference proteome</keyword>
<evidence type="ECO:0000313" key="1">
    <source>
        <dbReference type="EMBL" id="UOQ69399.1"/>
    </source>
</evidence>
<dbReference type="RefSeq" id="WP_245127149.1">
    <property type="nucleotide sequence ID" value="NZ_CP095065.1"/>
</dbReference>
<protein>
    <recommendedName>
        <fullName evidence="3">Histidine kinase</fullName>
    </recommendedName>
</protein>
<organism evidence="1 2">
    <name type="scientific">Hymenobacter volaticus</name>
    <dbReference type="NCBI Taxonomy" id="2932254"/>
    <lineage>
        <taxon>Bacteria</taxon>
        <taxon>Pseudomonadati</taxon>
        <taxon>Bacteroidota</taxon>
        <taxon>Cytophagia</taxon>
        <taxon>Cytophagales</taxon>
        <taxon>Hymenobacteraceae</taxon>
        <taxon>Hymenobacter</taxon>
    </lineage>
</organism>
<gene>
    <name evidence="1" type="ORF">MUN86_27305</name>
</gene>
<proteinExistence type="predicted"/>
<dbReference type="InterPro" id="IPR015943">
    <property type="entry name" value="WD40/YVTN_repeat-like_dom_sf"/>
</dbReference>
<evidence type="ECO:0008006" key="3">
    <source>
        <dbReference type="Google" id="ProtNLM"/>
    </source>
</evidence>
<name>A0ABY4GGH8_9BACT</name>
<accession>A0ABY4GGH8</accession>